<protein>
    <submittedName>
        <fullName evidence="1">Uncharacterized protein</fullName>
    </submittedName>
</protein>
<reference evidence="1" key="1">
    <citation type="submission" date="2021-09" db="EMBL/GenBank/DDBJ databases">
        <title>Network and meta-omics reveal the key degrader and cooperation patterns in an efficient 1,4-dioxane-degrading microbial community.</title>
        <authorList>
            <person name="Dai C."/>
        </authorList>
    </citation>
    <scope>NUCLEOTIDE SEQUENCE</scope>
    <source>
        <strain evidence="1">ZM13</strain>
    </source>
</reference>
<dbReference type="Proteomes" id="UP000831684">
    <property type="component" value="Chromosome"/>
</dbReference>
<sequence>MNKIVREHYPVEKLPEDLREGLEATHVRVTVVPEEKSGTFRKKPLTYADIRARVKPTGVTVEEAVRRIRELRDEWDD</sequence>
<organism evidence="1 2">
    <name type="scientific">Ancylobacter polymorphus</name>
    <dbReference type="NCBI Taxonomy" id="223390"/>
    <lineage>
        <taxon>Bacteria</taxon>
        <taxon>Pseudomonadati</taxon>
        <taxon>Pseudomonadota</taxon>
        <taxon>Alphaproteobacteria</taxon>
        <taxon>Hyphomicrobiales</taxon>
        <taxon>Xanthobacteraceae</taxon>
        <taxon>Ancylobacter</taxon>
    </lineage>
</organism>
<dbReference type="RefSeq" id="WP_244375211.1">
    <property type="nucleotide sequence ID" value="NZ_CP083239.1"/>
</dbReference>
<dbReference type="AlphaFoldDB" id="A0A9E6ZSL5"/>
<dbReference type="KEGG" id="apol:K9D25_11185"/>
<gene>
    <name evidence="1" type="ORF">K9D25_11185</name>
</gene>
<proteinExistence type="predicted"/>
<accession>A0A9E6ZSL5</accession>
<evidence type="ECO:0000313" key="2">
    <source>
        <dbReference type="Proteomes" id="UP000831684"/>
    </source>
</evidence>
<dbReference type="EMBL" id="CP083239">
    <property type="protein sequence ID" value="UOK69332.1"/>
    <property type="molecule type" value="Genomic_DNA"/>
</dbReference>
<evidence type="ECO:0000313" key="1">
    <source>
        <dbReference type="EMBL" id="UOK69332.1"/>
    </source>
</evidence>
<name>A0A9E6ZSL5_9HYPH</name>